<keyword evidence="2" id="KW-0520">NAD</keyword>
<dbReference type="InterPro" id="IPR029154">
    <property type="entry name" value="HIBADH-like_NADP-bd"/>
</dbReference>
<feature type="domain" description="6-phosphogluconate dehydrogenase NADP-binding" evidence="3">
    <location>
        <begin position="3"/>
        <end position="154"/>
    </location>
</feature>
<dbReference type="InterPro" id="IPR015815">
    <property type="entry name" value="HIBADH-related"/>
</dbReference>
<dbReference type="InterPro" id="IPR051265">
    <property type="entry name" value="HIBADH-related_NP60_sf"/>
</dbReference>
<feature type="domain" description="3-hydroxyisobutyrate dehydrogenase-like NAD-binding" evidence="4">
    <location>
        <begin position="161"/>
        <end position="275"/>
    </location>
</feature>
<reference evidence="5" key="1">
    <citation type="submission" date="2022-10" db="EMBL/GenBank/DDBJ databases">
        <title>Chitinophaga sp. nov., isolated from soil.</title>
        <authorList>
            <person name="Jeon C.O."/>
        </authorList>
    </citation>
    <scope>NUCLEOTIDE SEQUENCE</scope>
    <source>
        <strain evidence="5">R8</strain>
    </source>
</reference>
<keyword evidence="6" id="KW-1185">Reference proteome</keyword>
<dbReference type="Pfam" id="PF14833">
    <property type="entry name" value="NAD_binding_11"/>
    <property type="match status" value="1"/>
</dbReference>
<name>A0ABY6IYG1_9BACT</name>
<evidence type="ECO:0000256" key="2">
    <source>
        <dbReference type="ARBA" id="ARBA00023027"/>
    </source>
</evidence>
<dbReference type="EMBL" id="CP107006">
    <property type="protein sequence ID" value="UYQ92320.1"/>
    <property type="molecule type" value="Genomic_DNA"/>
</dbReference>
<dbReference type="Proteomes" id="UP001162741">
    <property type="component" value="Chromosome"/>
</dbReference>
<dbReference type="PANTHER" id="PTHR43580">
    <property type="entry name" value="OXIDOREDUCTASE GLYR1-RELATED"/>
    <property type="match status" value="1"/>
</dbReference>
<dbReference type="RefSeq" id="WP_264280603.1">
    <property type="nucleotide sequence ID" value="NZ_CP107006.1"/>
</dbReference>
<dbReference type="InterPro" id="IPR036291">
    <property type="entry name" value="NAD(P)-bd_dom_sf"/>
</dbReference>
<dbReference type="InterPro" id="IPR008927">
    <property type="entry name" value="6-PGluconate_DH-like_C_sf"/>
</dbReference>
<keyword evidence="1" id="KW-0560">Oxidoreductase</keyword>
<dbReference type="PIRSF" id="PIRSF000103">
    <property type="entry name" value="HIBADH"/>
    <property type="match status" value="1"/>
</dbReference>
<evidence type="ECO:0000256" key="1">
    <source>
        <dbReference type="ARBA" id="ARBA00023002"/>
    </source>
</evidence>
<gene>
    <name evidence="5" type="ORF">MKQ68_19735</name>
</gene>
<dbReference type="InterPro" id="IPR006115">
    <property type="entry name" value="6PGDH_NADP-bd"/>
</dbReference>
<evidence type="ECO:0000259" key="4">
    <source>
        <dbReference type="Pfam" id="PF14833"/>
    </source>
</evidence>
<dbReference type="Pfam" id="PF03446">
    <property type="entry name" value="NAD_binding_2"/>
    <property type="match status" value="1"/>
</dbReference>
<dbReference type="SUPFAM" id="SSF51735">
    <property type="entry name" value="NAD(P)-binding Rossmann-fold domains"/>
    <property type="match status" value="1"/>
</dbReference>
<sequence>MKAFLGMGLLGSNFVKAMLKKGEMVQVWNRTAARATALEAFGAKVFTDVADAVRGADVVHLVVKDDAAVEEVLEAASAGFEPGAVIIDHTTTTADGAVARTKYWKEKGFTYLHAPVFMGPANALESTGFMLVSGDQETVARLEPQLATMTGKVLNFGPEEGRAAAMKLLGNAFLVTLTAGLADTLSLAKAMDVPLDDLSTLFHSWNPGTMLHARMQRMSKGTYSDPSWELNMARKDTGLFIKAAQAAGAPLAVIPSIAAEMDKWIARGHGSDDWTVIGKDAVTL</sequence>
<accession>A0ABY6IYG1</accession>
<dbReference type="SUPFAM" id="SSF48179">
    <property type="entry name" value="6-phosphogluconate dehydrogenase C-terminal domain-like"/>
    <property type="match status" value="1"/>
</dbReference>
<dbReference type="Gene3D" id="1.10.1040.10">
    <property type="entry name" value="N-(1-d-carboxylethyl)-l-norvaline Dehydrogenase, domain 2"/>
    <property type="match status" value="1"/>
</dbReference>
<evidence type="ECO:0000313" key="6">
    <source>
        <dbReference type="Proteomes" id="UP001162741"/>
    </source>
</evidence>
<organism evidence="5 6">
    <name type="scientific">Chitinophaga horti</name>
    <dbReference type="NCBI Taxonomy" id="2920382"/>
    <lineage>
        <taxon>Bacteria</taxon>
        <taxon>Pseudomonadati</taxon>
        <taxon>Bacteroidota</taxon>
        <taxon>Chitinophagia</taxon>
        <taxon>Chitinophagales</taxon>
        <taxon>Chitinophagaceae</taxon>
        <taxon>Chitinophaga</taxon>
    </lineage>
</organism>
<dbReference type="PANTHER" id="PTHR43580:SF2">
    <property type="entry name" value="CYTOKINE-LIKE NUCLEAR FACTOR N-PAC"/>
    <property type="match status" value="1"/>
</dbReference>
<proteinExistence type="predicted"/>
<dbReference type="InterPro" id="IPR013328">
    <property type="entry name" value="6PGD_dom2"/>
</dbReference>
<protein>
    <submittedName>
        <fullName evidence="5">NAD(P)-dependent oxidoreductase</fullName>
    </submittedName>
</protein>
<dbReference type="Gene3D" id="3.40.50.720">
    <property type="entry name" value="NAD(P)-binding Rossmann-like Domain"/>
    <property type="match status" value="1"/>
</dbReference>
<evidence type="ECO:0000259" key="3">
    <source>
        <dbReference type="Pfam" id="PF03446"/>
    </source>
</evidence>
<evidence type="ECO:0000313" key="5">
    <source>
        <dbReference type="EMBL" id="UYQ92320.1"/>
    </source>
</evidence>